<evidence type="ECO:0000313" key="3">
    <source>
        <dbReference type="EMBL" id="KKQ18708.1"/>
    </source>
</evidence>
<keyword evidence="2" id="KW-0812">Transmembrane</keyword>
<evidence type="ECO:0000256" key="1">
    <source>
        <dbReference type="SAM" id="MobiDB-lite"/>
    </source>
</evidence>
<protein>
    <submittedName>
        <fullName evidence="3">Ocelliless</fullName>
    </submittedName>
</protein>
<evidence type="ECO:0000256" key="2">
    <source>
        <dbReference type="SAM" id="Phobius"/>
    </source>
</evidence>
<evidence type="ECO:0000313" key="4">
    <source>
        <dbReference type="Proteomes" id="UP000034508"/>
    </source>
</evidence>
<dbReference type="Proteomes" id="UP000034508">
    <property type="component" value="Unassembled WGS sequence"/>
</dbReference>
<keyword evidence="2" id="KW-0472">Membrane</keyword>
<feature type="compositionally biased region" description="Polar residues" evidence="1">
    <location>
        <begin position="65"/>
        <end position="79"/>
    </location>
</feature>
<sequence length="231" mass="24901">MTTEIKVRTWIWVTFATVVILGGGFTYWNVKGNKSTVSPTVSPTPTIISKVSPSASAKTTATPTGEQTPSTTATPSVETKSWEGKLGIKDPNGSTNLSCIPTISFEYPQDSTVTIQGGTPSVAGWTNIIIRNGDISSAIVSNESYERGTYTTAAKCIDQPYENLTDFINRNEIIDYKLSTINGLSVIQYTDPKSSRKTTAIQNTNKTIVSIAQTNGTDLVTNTIANSLRFK</sequence>
<feature type="compositionally biased region" description="Low complexity" evidence="1">
    <location>
        <begin position="48"/>
        <end position="64"/>
    </location>
</feature>
<dbReference type="AlphaFoldDB" id="A0A0G0FI25"/>
<comment type="caution">
    <text evidence="3">The sequence shown here is derived from an EMBL/GenBank/DDBJ whole genome shotgun (WGS) entry which is preliminary data.</text>
</comment>
<dbReference type="EMBL" id="LBSM01000002">
    <property type="protein sequence ID" value="KKQ18708.1"/>
    <property type="molecule type" value="Genomic_DNA"/>
</dbReference>
<reference evidence="3 4" key="1">
    <citation type="journal article" date="2015" name="Nature">
        <title>rRNA introns, odd ribosomes, and small enigmatic genomes across a large radiation of phyla.</title>
        <authorList>
            <person name="Brown C.T."/>
            <person name="Hug L.A."/>
            <person name="Thomas B.C."/>
            <person name="Sharon I."/>
            <person name="Castelle C.J."/>
            <person name="Singh A."/>
            <person name="Wilkins M.J."/>
            <person name="Williams K.H."/>
            <person name="Banfield J.F."/>
        </authorList>
    </citation>
    <scope>NUCLEOTIDE SEQUENCE [LARGE SCALE GENOMIC DNA]</scope>
</reference>
<gene>
    <name evidence="3" type="ORF">US31_C0002G0053</name>
</gene>
<feature type="region of interest" description="Disordered" evidence="1">
    <location>
        <begin position="48"/>
        <end position="85"/>
    </location>
</feature>
<feature type="transmembrane region" description="Helical" evidence="2">
    <location>
        <begin position="9"/>
        <end position="28"/>
    </location>
</feature>
<keyword evidence="2" id="KW-1133">Transmembrane helix</keyword>
<name>A0A0G0FI25_9BACT</name>
<accession>A0A0G0FI25</accession>
<proteinExistence type="predicted"/>
<organism evidence="3 4">
    <name type="scientific">Berkelbacteria bacterium GW2011_GWA1_36_9</name>
    <dbReference type="NCBI Taxonomy" id="1618331"/>
    <lineage>
        <taxon>Bacteria</taxon>
        <taxon>Candidatus Berkelbacteria</taxon>
    </lineage>
</organism>